<dbReference type="InterPro" id="IPR001789">
    <property type="entry name" value="Sig_transdc_resp-reg_receiver"/>
</dbReference>
<dbReference type="InterPro" id="IPR002078">
    <property type="entry name" value="Sigma_54_int"/>
</dbReference>
<evidence type="ECO:0000259" key="8">
    <source>
        <dbReference type="PROSITE" id="PS50110"/>
    </source>
</evidence>
<dbReference type="Gene3D" id="1.10.8.60">
    <property type="match status" value="1"/>
</dbReference>
<sequence>MRFAAAGFQPSIANLPPAAPQKRTAAAGPPVKVLIVDNDDAHADAMGASLEKVGYDCVLATSGGDGAKLLERDAYEIVVTDLVMPGVGGLEILAKSKELLPDAEVILVTGHGTVESAVEAMRAGAFNYLLKPLDLQQLRAVVDNAARSQHLRRANAELSRRLDEKFGFEGVIGNSEPMRGVVERLSRIAPTDATVLIQGGTGTGKELVAQAIHQNSPRKPRPFVALNCGALSENILESELFGHVKGAFTDAARDRVGKFEYADGGTLFLDEVGDMPLATQIKLLRVLESGEITRVGSNEIVKVNVRILSATNRDLEAAIADGTFREDLYHRLKVLTVRLPRLVERREDIPLLIDHFVKMHAARHNKEITGVSTAARRRLLAYDWPGNVRELKNAVETMVVIDYDGVLDLDDLPPEMIGGDQAANGASGGGGGGENFGGAGGLADLVGKTFSELEALFIAETLKVTGGNREEAAGMLGIGERTLYRKIKEYGLN</sequence>
<name>A0A5C5YSI7_9BACT</name>
<feature type="domain" description="Response regulatory" evidence="8">
    <location>
        <begin position="32"/>
        <end position="146"/>
    </location>
</feature>
<dbReference type="InterPro" id="IPR058031">
    <property type="entry name" value="AAA_lid_NorR"/>
</dbReference>
<evidence type="ECO:0000313" key="10">
    <source>
        <dbReference type="Proteomes" id="UP000318478"/>
    </source>
</evidence>
<keyword evidence="6" id="KW-0597">Phosphoprotein</keyword>
<dbReference type="SMART" id="SM00448">
    <property type="entry name" value="REC"/>
    <property type="match status" value="1"/>
</dbReference>
<comment type="caution">
    <text evidence="9">The sequence shown here is derived from an EMBL/GenBank/DDBJ whole genome shotgun (WGS) entry which is preliminary data.</text>
</comment>
<dbReference type="GO" id="GO:0006355">
    <property type="term" value="P:regulation of DNA-templated transcription"/>
    <property type="evidence" value="ECO:0007669"/>
    <property type="project" value="InterPro"/>
</dbReference>
<protein>
    <submittedName>
        <fullName evidence="9">DNA-binding transcriptional response regulator</fullName>
    </submittedName>
</protein>
<dbReference type="PRINTS" id="PR01590">
    <property type="entry name" value="HTHFIS"/>
</dbReference>
<dbReference type="InterPro" id="IPR025944">
    <property type="entry name" value="Sigma_54_int_dom_CS"/>
</dbReference>
<evidence type="ECO:0000259" key="7">
    <source>
        <dbReference type="PROSITE" id="PS50045"/>
    </source>
</evidence>
<dbReference type="InterPro" id="IPR025943">
    <property type="entry name" value="Sigma_54_int_dom_ATP-bd_2"/>
</dbReference>
<dbReference type="InterPro" id="IPR009057">
    <property type="entry name" value="Homeodomain-like_sf"/>
</dbReference>
<dbReference type="InterPro" id="IPR003593">
    <property type="entry name" value="AAA+_ATPase"/>
</dbReference>
<accession>A0A5C5YSI7</accession>
<keyword evidence="3" id="KW-0805">Transcription regulation</keyword>
<evidence type="ECO:0000256" key="2">
    <source>
        <dbReference type="ARBA" id="ARBA00022840"/>
    </source>
</evidence>
<gene>
    <name evidence="9" type="ORF">Pla123a_17730</name>
</gene>
<dbReference type="PROSITE" id="PS50045">
    <property type="entry name" value="SIGMA54_INTERACT_4"/>
    <property type="match status" value="1"/>
</dbReference>
<dbReference type="SUPFAM" id="SSF52172">
    <property type="entry name" value="CheY-like"/>
    <property type="match status" value="1"/>
</dbReference>
<dbReference type="AlphaFoldDB" id="A0A5C5YSI7"/>
<reference evidence="9 10" key="1">
    <citation type="submission" date="2019-02" db="EMBL/GenBank/DDBJ databases">
        <title>Deep-cultivation of Planctomycetes and their phenomic and genomic characterization uncovers novel biology.</title>
        <authorList>
            <person name="Wiegand S."/>
            <person name="Jogler M."/>
            <person name="Boedeker C."/>
            <person name="Pinto D."/>
            <person name="Vollmers J."/>
            <person name="Rivas-Marin E."/>
            <person name="Kohn T."/>
            <person name="Peeters S.H."/>
            <person name="Heuer A."/>
            <person name="Rast P."/>
            <person name="Oberbeckmann S."/>
            <person name="Bunk B."/>
            <person name="Jeske O."/>
            <person name="Meyerdierks A."/>
            <person name="Storesund J.E."/>
            <person name="Kallscheuer N."/>
            <person name="Luecker S."/>
            <person name="Lage O.M."/>
            <person name="Pohl T."/>
            <person name="Merkel B.J."/>
            <person name="Hornburger P."/>
            <person name="Mueller R.-W."/>
            <person name="Bruemmer F."/>
            <person name="Labrenz M."/>
            <person name="Spormann A.M."/>
            <person name="Op Den Camp H."/>
            <person name="Overmann J."/>
            <person name="Amann R."/>
            <person name="Jetten M.S.M."/>
            <person name="Mascher T."/>
            <person name="Medema M.H."/>
            <person name="Devos D.P."/>
            <person name="Kaster A.-K."/>
            <person name="Ovreas L."/>
            <person name="Rohde M."/>
            <person name="Galperin M.Y."/>
            <person name="Jogler C."/>
        </authorList>
    </citation>
    <scope>NUCLEOTIDE SEQUENCE [LARGE SCALE GENOMIC DNA]</scope>
    <source>
        <strain evidence="9 10">Pla123a</strain>
    </source>
</reference>
<dbReference type="GO" id="GO:0000160">
    <property type="term" value="P:phosphorelay signal transduction system"/>
    <property type="evidence" value="ECO:0007669"/>
    <property type="project" value="InterPro"/>
</dbReference>
<evidence type="ECO:0000256" key="1">
    <source>
        <dbReference type="ARBA" id="ARBA00022741"/>
    </source>
</evidence>
<dbReference type="SUPFAM" id="SSF46689">
    <property type="entry name" value="Homeodomain-like"/>
    <property type="match status" value="1"/>
</dbReference>
<dbReference type="PROSITE" id="PS50110">
    <property type="entry name" value="RESPONSE_REGULATORY"/>
    <property type="match status" value="1"/>
</dbReference>
<dbReference type="Gene3D" id="3.40.50.2300">
    <property type="match status" value="1"/>
</dbReference>
<dbReference type="Gene3D" id="1.10.10.60">
    <property type="entry name" value="Homeodomain-like"/>
    <property type="match status" value="1"/>
</dbReference>
<dbReference type="Pfam" id="PF00158">
    <property type="entry name" value="Sigma54_activat"/>
    <property type="match status" value="1"/>
</dbReference>
<evidence type="ECO:0000256" key="4">
    <source>
        <dbReference type="ARBA" id="ARBA00023125"/>
    </source>
</evidence>
<keyword evidence="10" id="KW-1185">Reference proteome</keyword>
<dbReference type="Pfam" id="PF25601">
    <property type="entry name" value="AAA_lid_14"/>
    <property type="match status" value="1"/>
</dbReference>
<dbReference type="Pfam" id="PF00072">
    <property type="entry name" value="Response_reg"/>
    <property type="match status" value="1"/>
</dbReference>
<dbReference type="Gene3D" id="3.40.50.300">
    <property type="entry name" value="P-loop containing nucleotide triphosphate hydrolases"/>
    <property type="match status" value="1"/>
</dbReference>
<feature type="domain" description="Sigma-54 factor interaction" evidence="7">
    <location>
        <begin position="171"/>
        <end position="400"/>
    </location>
</feature>
<dbReference type="PROSITE" id="PS00676">
    <property type="entry name" value="SIGMA54_INTERACT_2"/>
    <property type="match status" value="1"/>
</dbReference>
<dbReference type="SMART" id="SM00382">
    <property type="entry name" value="AAA"/>
    <property type="match status" value="1"/>
</dbReference>
<keyword evidence="4 9" id="KW-0238">DNA-binding</keyword>
<dbReference type="InterPro" id="IPR002197">
    <property type="entry name" value="HTH_Fis"/>
</dbReference>
<dbReference type="Proteomes" id="UP000318478">
    <property type="component" value="Unassembled WGS sequence"/>
</dbReference>
<evidence type="ECO:0000313" key="9">
    <source>
        <dbReference type="EMBL" id="TWT77974.1"/>
    </source>
</evidence>
<dbReference type="InterPro" id="IPR027417">
    <property type="entry name" value="P-loop_NTPase"/>
</dbReference>
<dbReference type="InterPro" id="IPR011006">
    <property type="entry name" value="CheY-like_superfamily"/>
</dbReference>
<proteinExistence type="predicted"/>
<dbReference type="EMBL" id="SJPO01000003">
    <property type="protein sequence ID" value="TWT77974.1"/>
    <property type="molecule type" value="Genomic_DNA"/>
</dbReference>
<dbReference type="GO" id="GO:0043565">
    <property type="term" value="F:sequence-specific DNA binding"/>
    <property type="evidence" value="ECO:0007669"/>
    <property type="project" value="InterPro"/>
</dbReference>
<evidence type="ECO:0000256" key="3">
    <source>
        <dbReference type="ARBA" id="ARBA00023015"/>
    </source>
</evidence>
<dbReference type="Pfam" id="PF02954">
    <property type="entry name" value="HTH_8"/>
    <property type="match status" value="1"/>
</dbReference>
<keyword evidence="1" id="KW-0547">Nucleotide-binding</keyword>
<dbReference type="FunFam" id="3.40.50.300:FF:000006">
    <property type="entry name" value="DNA-binding transcriptional regulator NtrC"/>
    <property type="match status" value="1"/>
</dbReference>
<dbReference type="OrthoDB" id="9807827at2"/>
<evidence type="ECO:0000256" key="6">
    <source>
        <dbReference type="PROSITE-ProRule" id="PRU00169"/>
    </source>
</evidence>
<dbReference type="CDD" id="cd00009">
    <property type="entry name" value="AAA"/>
    <property type="match status" value="1"/>
</dbReference>
<feature type="modified residue" description="4-aspartylphosphate" evidence="6">
    <location>
        <position position="81"/>
    </location>
</feature>
<evidence type="ECO:0000256" key="5">
    <source>
        <dbReference type="ARBA" id="ARBA00023163"/>
    </source>
</evidence>
<organism evidence="9 10">
    <name type="scientific">Posidoniimonas polymericola</name>
    <dbReference type="NCBI Taxonomy" id="2528002"/>
    <lineage>
        <taxon>Bacteria</taxon>
        <taxon>Pseudomonadati</taxon>
        <taxon>Planctomycetota</taxon>
        <taxon>Planctomycetia</taxon>
        <taxon>Pirellulales</taxon>
        <taxon>Lacipirellulaceae</taxon>
        <taxon>Posidoniimonas</taxon>
    </lineage>
</organism>
<dbReference type="GO" id="GO:0005524">
    <property type="term" value="F:ATP binding"/>
    <property type="evidence" value="ECO:0007669"/>
    <property type="project" value="UniProtKB-KW"/>
</dbReference>
<dbReference type="PANTHER" id="PTHR32071:SF57">
    <property type="entry name" value="C4-DICARBOXYLATE TRANSPORT TRANSCRIPTIONAL REGULATORY PROTEIN DCTD"/>
    <property type="match status" value="1"/>
</dbReference>
<dbReference type="PANTHER" id="PTHR32071">
    <property type="entry name" value="TRANSCRIPTIONAL REGULATORY PROTEIN"/>
    <property type="match status" value="1"/>
</dbReference>
<dbReference type="SUPFAM" id="SSF52540">
    <property type="entry name" value="P-loop containing nucleoside triphosphate hydrolases"/>
    <property type="match status" value="1"/>
</dbReference>
<dbReference type="PROSITE" id="PS00688">
    <property type="entry name" value="SIGMA54_INTERACT_3"/>
    <property type="match status" value="1"/>
</dbReference>
<keyword evidence="5" id="KW-0804">Transcription</keyword>
<keyword evidence="2" id="KW-0067">ATP-binding</keyword>